<geneLocation type="plasmid" evidence="3">
    <name>pwo28-3</name>
</geneLocation>
<geneLocation type="plasmid" evidence="4 5">
    <name>pQ20D70P-cfr-optrA</name>
</geneLocation>
<dbReference type="EMBL" id="CP069390">
    <property type="protein sequence ID" value="QRN92750.1"/>
    <property type="molecule type" value="Genomic_DNA"/>
</dbReference>
<keyword evidence="1" id="KW-1133">Transmembrane helix</keyword>
<dbReference type="AlphaFoldDB" id="A0A0U2MGH3"/>
<name>A0A0U2MGH3_MAMSC</name>
<organism evidence="3">
    <name type="scientific">Mammaliicoccus sciuri</name>
    <name type="common">Staphylococcus sciuri</name>
    <dbReference type="NCBI Taxonomy" id="1296"/>
    <lineage>
        <taxon>Bacteria</taxon>
        <taxon>Bacillati</taxon>
        <taxon>Bacillota</taxon>
        <taxon>Bacilli</taxon>
        <taxon>Bacillales</taxon>
        <taxon>Staphylococcaceae</taxon>
        <taxon>Mammaliicoccus</taxon>
    </lineage>
</organism>
<dbReference type="EMBL" id="KT601170">
    <property type="protein sequence ID" value="ALI92772.1"/>
    <property type="molecule type" value="Genomic_DNA"/>
</dbReference>
<dbReference type="PROSITE" id="PS50965">
    <property type="entry name" value="NERD"/>
    <property type="match status" value="1"/>
</dbReference>
<protein>
    <submittedName>
        <fullName evidence="4">NERD domain-containing protein</fullName>
    </submittedName>
</protein>
<dbReference type="Pfam" id="PF08378">
    <property type="entry name" value="NERD"/>
    <property type="match status" value="1"/>
</dbReference>
<evidence type="ECO:0000313" key="3">
    <source>
        <dbReference type="EMBL" id="ALI92772.1"/>
    </source>
</evidence>
<evidence type="ECO:0000256" key="1">
    <source>
        <dbReference type="SAM" id="Phobius"/>
    </source>
</evidence>
<dbReference type="RefSeq" id="WP_129406990.1">
    <property type="nucleotide sequence ID" value="NZ_CP069390.1"/>
</dbReference>
<evidence type="ECO:0000313" key="5">
    <source>
        <dbReference type="Proteomes" id="UP000640299"/>
    </source>
</evidence>
<reference evidence="3" key="1">
    <citation type="journal article" date="2016" name="J. Antimicrob. Chemother.">
        <title>Co-location of the oxazolidinone resistance genes optrA and cfr on a multiresistance plasmid from Staphylococcus sciuri.</title>
        <authorList>
            <person name="Li D."/>
            <person name="Wang Y."/>
            <person name="Schwarz S."/>
            <person name="Cai J."/>
            <person name="Fan R."/>
            <person name="Li J."/>
            <person name="Fessler A.T."/>
            <person name="Zhang R."/>
            <person name="Wu C."/>
            <person name="Shen J."/>
        </authorList>
    </citation>
    <scope>NUCLEOTIDE SEQUENCE</scope>
    <source>
        <strain evidence="3">Wo28-3</strain>
        <plasmid evidence="3">pwo28-3</plasmid>
    </source>
</reference>
<reference evidence="4" key="2">
    <citation type="submission" date="2021-02" db="EMBL/GenBank/DDBJ databases">
        <title>cfr and optrA-positive Staphylococcus spp.</title>
        <authorList>
            <person name="Chen L."/>
        </authorList>
    </citation>
    <scope>NUCLEOTIDE SEQUENCE</scope>
    <source>
        <strain evidence="4">GDQ20D70P</strain>
        <plasmid evidence="4">pQ20D70P-cfr-optrA</plasmid>
    </source>
</reference>
<gene>
    <name evidence="4" type="ORF">JRU67_14860</name>
</gene>
<keyword evidence="3" id="KW-0614">Plasmid</keyword>
<sequence length="317" mass="37884">MYYIITVCLVLLVIIILMYLWNIRLKKEVGKLTEKIESNKEKLKEVTVDVQNEDNTRDIKSQVDLYKERSYVGDYGEVKVEKWLVEILNELKKKELIKRYDVLNNIVFTDTYGVFKVQLDHVVLTDKGIFLIETKAWSGDIYFESSVDELIEKLPEFYFSKLDLLKLFDEKYSVVAQIKDYSQTETEYKKLIQTDTRVVRNCSNFKYQVQQQATYLLEDYFKEDTESMMLWINGIVLFCNDNVRYLGDKTEEVYAIKNIRKSKLTLKVCTGKFELETHLRDKIKRINVYISNERFNHLYEYLKKYEIEKSESDEKND</sequence>
<dbReference type="Proteomes" id="UP000640299">
    <property type="component" value="Plasmid pQ20D70P-cfr-optrA"/>
</dbReference>
<dbReference type="InterPro" id="IPR011528">
    <property type="entry name" value="NERD"/>
</dbReference>
<feature type="transmembrane region" description="Helical" evidence="1">
    <location>
        <begin position="6"/>
        <end position="23"/>
    </location>
</feature>
<accession>A0A0U2MGH3</accession>
<evidence type="ECO:0000259" key="2">
    <source>
        <dbReference type="PROSITE" id="PS50965"/>
    </source>
</evidence>
<keyword evidence="1" id="KW-0472">Membrane</keyword>
<keyword evidence="1" id="KW-0812">Transmembrane</keyword>
<evidence type="ECO:0000313" key="4">
    <source>
        <dbReference type="EMBL" id="QRN92750.1"/>
    </source>
</evidence>
<feature type="domain" description="NERD" evidence="2">
    <location>
        <begin position="72"/>
        <end position="187"/>
    </location>
</feature>
<proteinExistence type="predicted"/>